<evidence type="ECO:0000256" key="1">
    <source>
        <dbReference type="ARBA" id="ARBA00009437"/>
    </source>
</evidence>
<dbReference type="GO" id="GO:0003677">
    <property type="term" value="F:DNA binding"/>
    <property type="evidence" value="ECO:0007669"/>
    <property type="project" value="UniProtKB-KW"/>
</dbReference>
<organism evidence="6">
    <name type="scientific">mine drainage metagenome</name>
    <dbReference type="NCBI Taxonomy" id="410659"/>
    <lineage>
        <taxon>unclassified sequences</taxon>
        <taxon>metagenomes</taxon>
        <taxon>ecological metagenomes</taxon>
    </lineage>
</organism>
<proteinExistence type="inferred from homology"/>
<gene>
    <name evidence="6" type="primary">hcaR_4</name>
    <name evidence="6" type="ORF">GALL_245650</name>
</gene>
<dbReference type="PROSITE" id="PS50931">
    <property type="entry name" value="HTH_LYSR"/>
    <property type="match status" value="1"/>
</dbReference>
<dbReference type="EMBL" id="MLJW01000206">
    <property type="protein sequence ID" value="OIQ93500.1"/>
    <property type="molecule type" value="Genomic_DNA"/>
</dbReference>
<dbReference type="SUPFAM" id="SSF46785">
    <property type="entry name" value="Winged helix' DNA-binding domain"/>
    <property type="match status" value="1"/>
</dbReference>
<dbReference type="Gene3D" id="3.40.190.10">
    <property type="entry name" value="Periplasmic binding protein-like II"/>
    <property type="match status" value="2"/>
</dbReference>
<dbReference type="FunFam" id="1.10.10.10:FF:000001">
    <property type="entry name" value="LysR family transcriptional regulator"/>
    <property type="match status" value="1"/>
</dbReference>
<dbReference type="Gene3D" id="1.10.10.10">
    <property type="entry name" value="Winged helix-like DNA-binding domain superfamily/Winged helix DNA-binding domain"/>
    <property type="match status" value="1"/>
</dbReference>
<dbReference type="CDD" id="cd08414">
    <property type="entry name" value="PBP2_LTTR_aromatics_like"/>
    <property type="match status" value="1"/>
</dbReference>
<dbReference type="PANTHER" id="PTHR30346:SF0">
    <property type="entry name" value="HCA OPERON TRANSCRIPTIONAL ACTIVATOR HCAR"/>
    <property type="match status" value="1"/>
</dbReference>
<dbReference type="PRINTS" id="PR00039">
    <property type="entry name" value="HTHLYSR"/>
</dbReference>
<comment type="caution">
    <text evidence="6">The sequence shown here is derived from an EMBL/GenBank/DDBJ whole genome shotgun (WGS) entry which is preliminary data.</text>
</comment>
<dbReference type="InterPro" id="IPR036390">
    <property type="entry name" value="WH_DNA-bd_sf"/>
</dbReference>
<evidence type="ECO:0000259" key="5">
    <source>
        <dbReference type="PROSITE" id="PS50931"/>
    </source>
</evidence>
<evidence type="ECO:0000256" key="2">
    <source>
        <dbReference type="ARBA" id="ARBA00023015"/>
    </source>
</evidence>
<dbReference type="Pfam" id="PF00126">
    <property type="entry name" value="HTH_1"/>
    <property type="match status" value="1"/>
</dbReference>
<dbReference type="SUPFAM" id="SSF53850">
    <property type="entry name" value="Periplasmic binding protein-like II"/>
    <property type="match status" value="1"/>
</dbReference>
<dbReference type="InterPro" id="IPR005119">
    <property type="entry name" value="LysR_subst-bd"/>
</dbReference>
<dbReference type="GO" id="GO:0032993">
    <property type="term" value="C:protein-DNA complex"/>
    <property type="evidence" value="ECO:0007669"/>
    <property type="project" value="TreeGrafter"/>
</dbReference>
<dbReference type="PANTHER" id="PTHR30346">
    <property type="entry name" value="TRANSCRIPTIONAL DUAL REGULATOR HCAR-RELATED"/>
    <property type="match status" value="1"/>
</dbReference>
<name>A0A1J5RN48_9ZZZZ</name>
<comment type="similarity">
    <text evidence="1">Belongs to the LysR transcriptional regulatory family.</text>
</comment>
<keyword evidence="4" id="KW-0804">Transcription</keyword>
<reference evidence="6" key="1">
    <citation type="submission" date="2016-10" db="EMBL/GenBank/DDBJ databases">
        <title>Sequence of Gallionella enrichment culture.</title>
        <authorList>
            <person name="Poehlein A."/>
            <person name="Muehling M."/>
            <person name="Daniel R."/>
        </authorList>
    </citation>
    <scope>NUCLEOTIDE SEQUENCE</scope>
</reference>
<keyword evidence="3" id="KW-0238">DNA-binding</keyword>
<evidence type="ECO:0000256" key="3">
    <source>
        <dbReference type="ARBA" id="ARBA00023125"/>
    </source>
</evidence>
<dbReference type="Pfam" id="PF03466">
    <property type="entry name" value="LysR_substrate"/>
    <property type="match status" value="1"/>
</dbReference>
<dbReference type="InterPro" id="IPR036388">
    <property type="entry name" value="WH-like_DNA-bd_sf"/>
</dbReference>
<keyword evidence="2" id="KW-0805">Transcription regulation</keyword>
<evidence type="ECO:0000313" key="6">
    <source>
        <dbReference type="EMBL" id="OIQ93500.1"/>
    </source>
</evidence>
<protein>
    <submittedName>
        <fullName evidence="6">Hca operon transcriptional activator</fullName>
    </submittedName>
</protein>
<accession>A0A1J5RN48</accession>
<sequence length="346" mass="38643">MDENGAKADFRSGRQTTPFERQISPLGSRISLVALLQALAVAEHLNFRRAAAALRISQSVVSQRIKTLEQDLGILLFERRHRGVRLTEAGRHFLEQVAVGIEHLDYAVKTAGMIARGEQGQLRVGLHSSIADGFLPDLLNRYRNLHPSVDIEIVEGRTCDIIRYVREERLDVAFVLGTPTIEDCHSKPLWSETLVVALPADHILAKVEEVRWADLVAETFLVRHGGGGPQMYDHVVLRLAEHWLQPSIRRLDIGRDTLMSMVAQGYGITLTSQAMTKVSFPDVVFRPILDEPEPIVFSAVWSPFNRGQTLRDFLNLAQQRSREFAKAMNEAAATPAAPLQTPDPLP</sequence>
<dbReference type="AlphaFoldDB" id="A0A1J5RN48"/>
<dbReference type="InterPro" id="IPR000847">
    <property type="entry name" value="LysR_HTH_N"/>
</dbReference>
<evidence type="ECO:0000256" key="4">
    <source>
        <dbReference type="ARBA" id="ARBA00023163"/>
    </source>
</evidence>
<dbReference type="GO" id="GO:0003700">
    <property type="term" value="F:DNA-binding transcription factor activity"/>
    <property type="evidence" value="ECO:0007669"/>
    <property type="project" value="InterPro"/>
</dbReference>
<feature type="domain" description="HTH lysR-type" evidence="5">
    <location>
        <begin position="39"/>
        <end position="87"/>
    </location>
</feature>